<keyword evidence="1" id="KW-0472">Membrane</keyword>
<proteinExistence type="predicted"/>
<keyword evidence="1" id="KW-1133">Transmembrane helix</keyword>
<evidence type="ECO:0000313" key="3">
    <source>
        <dbReference type="Proteomes" id="UP000230119"/>
    </source>
</evidence>
<dbReference type="EMBL" id="PEVA01000048">
    <property type="protein sequence ID" value="PIV08725.1"/>
    <property type="molecule type" value="Genomic_DNA"/>
</dbReference>
<reference evidence="3" key="1">
    <citation type="submission" date="2017-09" db="EMBL/GenBank/DDBJ databases">
        <title>Depth-based differentiation of microbial function through sediment-hosted aquifers and enrichment of novel symbionts in the deep terrestrial subsurface.</title>
        <authorList>
            <person name="Probst A.J."/>
            <person name="Ladd B."/>
            <person name="Jarett J.K."/>
            <person name="Geller-Mcgrath D.E."/>
            <person name="Sieber C.M.K."/>
            <person name="Emerson J.B."/>
            <person name="Anantharaman K."/>
            <person name="Thomas B.C."/>
            <person name="Malmstrom R."/>
            <person name="Stieglmeier M."/>
            <person name="Klingl A."/>
            <person name="Woyke T."/>
            <person name="Ryan C.M."/>
            <person name="Banfield J.F."/>
        </authorList>
    </citation>
    <scope>NUCLEOTIDE SEQUENCE [LARGE SCALE GENOMIC DNA]</scope>
</reference>
<dbReference type="AlphaFoldDB" id="A0A2M7BTB1"/>
<feature type="transmembrane region" description="Helical" evidence="1">
    <location>
        <begin position="12"/>
        <end position="30"/>
    </location>
</feature>
<dbReference type="Proteomes" id="UP000230119">
    <property type="component" value="Unassembled WGS sequence"/>
</dbReference>
<accession>A0A2M7BTB1</accession>
<organism evidence="2 3">
    <name type="scientific">Candidatus Roizmanbacteria bacterium CG03_land_8_20_14_0_80_39_12</name>
    <dbReference type="NCBI Taxonomy" id="1974847"/>
    <lineage>
        <taxon>Bacteria</taxon>
        <taxon>Candidatus Roizmaniibacteriota</taxon>
    </lineage>
</organism>
<evidence type="ECO:0000256" key="1">
    <source>
        <dbReference type="SAM" id="Phobius"/>
    </source>
</evidence>
<gene>
    <name evidence="2" type="ORF">COS52_01195</name>
</gene>
<sequence>MIKNESGVKNFWNGFLAGGAVAGLVLYAFGTKNGRNGLRILLSFSEDLDNNIHKIFSHSQPTNTKKTGKQQGSILDTVTTVLDKIQYASKRT</sequence>
<protein>
    <recommendedName>
        <fullName evidence="4">YtxH domain-containing protein</fullName>
    </recommendedName>
</protein>
<name>A0A2M7BTB1_9BACT</name>
<keyword evidence="1" id="KW-0812">Transmembrane</keyword>
<evidence type="ECO:0000313" key="2">
    <source>
        <dbReference type="EMBL" id="PIV08725.1"/>
    </source>
</evidence>
<comment type="caution">
    <text evidence="2">The sequence shown here is derived from an EMBL/GenBank/DDBJ whole genome shotgun (WGS) entry which is preliminary data.</text>
</comment>
<evidence type="ECO:0008006" key="4">
    <source>
        <dbReference type="Google" id="ProtNLM"/>
    </source>
</evidence>